<evidence type="ECO:0000313" key="3">
    <source>
        <dbReference type="Proteomes" id="UP001142648"/>
    </source>
</evidence>
<keyword evidence="1" id="KW-0472">Membrane</keyword>
<keyword evidence="1" id="KW-1133">Transmembrane helix</keyword>
<accession>A0A9X3AKJ5</accession>
<dbReference type="AlphaFoldDB" id="A0A9X3AKJ5"/>
<feature type="transmembrane region" description="Helical" evidence="1">
    <location>
        <begin position="174"/>
        <end position="195"/>
    </location>
</feature>
<feature type="transmembrane region" description="Helical" evidence="1">
    <location>
        <begin position="202"/>
        <end position="221"/>
    </location>
</feature>
<gene>
    <name evidence="2" type="ORF">N0B51_02915</name>
</gene>
<dbReference type="Proteomes" id="UP001142648">
    <property type="component" value="Unassembled WGS sequence"/>
</dbReference>
<name>A0A9X3AKJ5_9SPHN</name>
<reference evidence="2" key="1">
    <citation type="submission" date="2022-09" db="EMBL/GenBank/DDBJ databases">
        <title>The genome sequence of Tsuneonella sp. YG55.</title>
        <authorList>
            <person name="Liu Y."/>
        </authorList>
    </citation>
    <scope>NUCLEOTIDE SEQUENCE</scope>
    <source>
        <strain evidence="2">YG55</strain>
    </source>
</reference>
<sequence>MPYRHAHYYVAGVLLVILAGFWASYFAPIGNVPLAFHVHAMTAMTWLALLIVQVVSIQRRMNALHRTIGLASFVLFPLLIVGLMMIINHAAARFAAREDDFILYAGPSFGVGMAIAIAAYLTLYYQALRHRRTVRLHAGYMLATPMILFESPFSRVIDRYLPWLNVIDSQGPQAVFDEILIGDLLMTAFALALYFRNRRHGAPWLVAAAFMMTQAVVMWTVPGNKALGDLFRAYAAIPAFVTLTAAALLGGGAAWLGWRAAPASGEGRRVRDAAPAV</sequence>
<evidence type="ECO:0000256" key="1">
    <source>
        <dbReference type="SAM" id="Phobius"/>
    </source>
</evidence>
<feature type="transmembrane region" description="Helical" evidence="1">
    <location>
        <begin position="7"/>
        <end position="28"/>
    </location>
</feature>
<feature type="transmembrane region" description="Helical" evidence="1">
    <location>
        <begin position="67"/>
        <end position="89"/>
    </location>
</feature>
<evidence type="ECO:0000313" key="2">
    <source>
        <dbReference type="EMBL" id="MCT2557928.1"/>
    </source>
</evidence>
<feature type="transmembrane region" description="Helical" evidence="1">
    <location>
        <begin position="101"/>
        <end position="125"/>
    </location>
</feature>
<protein>
    <submittedName>
        <fullName evidence="2">Uncharacterized protein</fullName>
    </submittedName>
</protein>
<feature type="transmembrane region" description="Helical" evidence="1">
    <location>
        <begin position="34"/>
        <end position="55"/>
    </location>
</feature>
<feature type="transmembrane region" description="Helical" evidence="1">
    <location>
        <begin position="233"/>
        <end position="258"/>
    </location>
</feature>
<comment type="caution">
    <text evidence="2">The sequence shown here is derived from an EMBL/GenBank/DDBJ whole genome shotgun (WGS) entry which is preliminary data.</text>
</comment>
<proteinExistence type="predicted"/>
<dbReference type="EMBL" id="JAOAMV010000001">
    <property type="protein sequence ID" value="MCT2557928.1"/>
    <property type="molecule type" value="Genomic_DNA"/>
</dbReference>
<keyword evidence="1" id="KW-0812">Transmembrane</keyword>
<keyword evidence="3" id="KW-1185">Reference proteome</keyword>
<feature type="transmembrane region" description="Helical" evidence="1">
    <location>
        <begin position="137"/>
        <end position="154"/>
    </location>
</feature>
<organism evidence="2 3">
    <name type="scientific">Tsuneonella litorea</name>
    <dbReference type="NCBI Taxonomy" id="2976475"/>
    <lineage>
        <taxon>Bacteria</taxon>
        <taxon>Pseudomonadati</taxon>
        <taxon>Pseudomonadota</taxon>
        <taxon>Alphaproteobacteria</taxon>
        <taxon>Sphingomonadales</taxon>
        <taxon>Erythrobacteraceae</taxon>
        <taxon>Tsuneonella</taxon>
    </lineage>
</organism>
<dbReference type="RefSeq" id="WP_259960677.1">
    <property type="nucleotide sequence ID" value="NZ_JAOAMV010000001.1"/>
</dbReference>